<dbReference type="RefSeq" id="WP_209282551.1">
    <property type="nucleotide sequence ID" value="NZ_JAATJM010000002.1"/>
</dbReference>
<dbReference type="Gene3D" id="2.170.130.10">
    <property type="entry name" value="TonB-dependent receptor, plug domain"/>
    <property type="match status" value="1"/>
</dbReference>
<dbReference type="Gene3D" id="2.40.170.20">
    <property type="entry name" value="TonB-dependent receptor, beta-barrel domain"/>
    <property type="match status" value="1"/>
</dbReference>
<sequence>MSALLLASATPVIAQTADAVRRYDVAAGPLDRALTAFAQQSGQQILYPDALAAGRASPGVSGVYTAEAALAAALRGSGLSYRRTRPNVFVLYDPSTRAEADLDPETVTLDEVVVTGSLIRGVADGPSPVVTVSRDQIDRDGHATVAQALAALPQNFGGTANEGALQNGADRSATNGSFASGVNLRGLGSDATLVLVNGRRMGGTGAMGDFADVSTIPTSAIERIDVLLDGASALYGADAVGGVVNIILRDDYEGAETRVRVGQTADGASKEYQLGQTFGRRWSSGSLMGTYEYYDRGALPVSERRLAGDADLRWRGGSDRRLNYSSPGNIVVFDPVSGGYVSAYAIPAGQDGTDLDPGDFLAGRTNLSNQRLGLNVLPQQTRHSLFAALRQDLGDRMVLSADARYGRRDYETTSAPFASLLTVNRGNPYFVSPTGAASHTIAYSFENDLPNPVISGEAESFGASIGAKVDLFADWRLDAYVAYASETGENRTTGTVNSTFLREALGAVADNPATPFSAARDGHFNPFGGGGGSPAAVLAFISSGRNATLSEMTVTSANLQVDGTLLSLPGGPIKLAAGLSFREETFWRRIDNFTSSVTPTTGVPTESSRKVSAVFGELRIPLFGADNRRPGFERLELSVAARFEDYEDIGQTTSPKIGVLWDPVPDLTLRANYGASYRAPALRELNDAPRASPTFLPRGVQQILSIIQYGGNPDLESEQADTWTLGGEYRPSSIAGLRLGVNWFRTDFDNRIGQPTFENILTALTDPALSPFIRVVAPLTNADDRAAVQAILDLPTTNLASAYPATSYGAIVDARYVNTARVQVEGVDVSAGYAFDLGPNAFDLNLAFSYLSRFDSQATPNSTVVSLRDRPNYPVGLRGRSSMGWTRGDWGVSSSINYVDGYRDLAGARIGSWVTADVQVRYAPQAGPLAGSTVALTVQNAFDRDPPFYNAPEGIGYDAANTNVIGRFVSLQLTRAW</sequence>
<comment type="caution">
    <text evidence="13">The sequence shown here is derived from an EMBL/GenBank/DDBJ whole genome shotgun (WGS) entry which is preliminary data.</text>
</comment>
<dbReference type="InterPro" id="IPR039426">
    <property type="entry name" value="TonB-dep_rcpt-like"/>
</dbReference>
<evidence type="ECO:0000256" key="11">
    <source>
        <dbReference type="RuleBase" id="RU003357"/>
    </source>
</evidence>
<dbReference type="Proteomes" id="UP000587415">
    <property type="component" value="Unassembled WGS sequence"/>
</dbReference>
<evidence type="ECO:0000259" key="12">
    <source>
        <dbReference type="SMART" id="SM00965"/>
    </source>
</evidence>
<dbReference type="Pfam" id="PF07715">
    <property type="entry name" value="Plug"/>
    <property type="match status" value="1"/>
</dbReference>
<evidence type="ECO:0000256" key="5">
    <source>
        <dbReference type="ARBA" id="ARBA00022692"/>
    </source>
</evidence>
<evidence type="ECO:0000256" key="8">
    <source>
        <dbReference type="ARBA" id="ARBA00023136"/>
    </source>
</evidence>
<keyword evidence="2 10" id="KW-0813">Transport</keyword>
<accession>A0A7X6BP45</accession>
<keyword evidence="5 10" id="KW-0812">Transmembrane</keyword>
<dbReference type="InterPro" id="IPR037066">
    <property type="entry name" value="Plug_dom_sf"/>
</dbReference>
<feature type="domain" description="Secretin/TonB short N-terminal" evidence="12">
    <location>
        <begin position="43"/>
        <end position="94"/>
    </location>
</feature>
<keyword evidence="6" id="KW-0408">Iron</keyword>
<evidence type="ECO:0000256" key="6">
    <source>
        <dbReference type="ARBA" id="ARBA00023004"/>
    </source>
</evidence>
<proteinExistence type="inferred from homology"/>
<evidence type="ECO:0000256" key="1">
    <source>
        <dbReference type="ARBA" id="ARBA00004571"/>
    </source>
</evidence>
<dbReference type="PROSITE" id="PS52016">
    <property type="entry name" value="TONB_DEPENDENT_REC_3"/>
    <property type="match status" value="1"/>
</dbReference>
<keyword evidence="13" id="KW-0675">Receptor</keyword>
<evidence type="ECO:0000256" key="2">
    <source>
        <dbReference type="ARBA" id="ARBA00022448"/>
    </source>
</evidence>
<evidence type="ECO:0000256" key="9">
    <source>
        <dbReference type="ARBA" id="ARBA00023237"/>
    </source>
</evidence>
<comment type="subcellular location">
    <subcellularLocation>
        <location evidence="1 10">Cell outer membrane</location>
        <topology evidence="1 10">Multi-pass membrane protein</topology>
    </subcellularLocation>
</comment>
<keyword evidence="3 10" id="KW-1134">Transmembrane beta strand</keyword>
<comment type="similarity">
    <text evidence="10 11">Belongs to the TonB-dependent receptor family.</text>
</comment>
<dbReference type="InterPro" id="IPR000531">
    <property type="entry name" value="Beta-barrel_TonB"/>
</dbReference>
<dbReference type="EMBL" id="JAATJM010000002">
    <property type="protein sequence ID" value="NJC42067.1"/>
    <property type="molecule type" value="Genomic_DNA"/>
</dbReference>
<evidence type="ECO:0000256" key="7">
    <source>
        <dbReference type="ARBA" id="ARBA00023077"/>
    </source>
</evidence>
<keyword evidence="8 10" id="KW-0472">Membrane</keyword>
<dbReference type="GO" id="GO:0006826">
    <property type="term" value="P:iron ion transport"/>
    <property type="evidence" value="ECO:0007669"/>
    <property type="project" value="UniProtKB-KW"/>
</dbReference>
<dbReference type="AlphaFoldDB" id="A0A7X6BP45"/>
<keyword evidence="4" id="KW-0406">Ion transport</keyword>
<keyword evidence="9 10" id="KW-0998">Cell outer membrane</keyword>
<evidence type="ECO:0000313" key="14">
    <source>
        <dbReference type="Proteomes" id="UP000587415"/>
    </source>
</evidence>
<dbReference type="PANTHER" id="PTHR47234">
    <property type="match status" value="1"/>
</dbReference>
<keyword evidence="14" id="KW-1185">Reference proteome</keyword>
<dbReference type="SUPFAM" id="SSF56935">
    <property type="entry name" value="Porins"/>
    <property type="match status" value="1"/>
</dbReference>
<evidence type="ECO:0000313" key="13">
    <source>
        <dbReference type="EMBL" id="NJC42067.1"/>
    </source>
</evidence>
<dbReference type="InterPro" id="IPR012910">
    <property type="entry name" value="Plug_dom"/>
</dbReference>
<dbReference type="SMART" id="SM00965">
    <property type="entry name" value="STN"/>
    <property type="match status" value="1"/>
</dbReference>
<name>A0A7X6BP45_9CAUL</name>
<dbReference type="PANTHER" id="PTHR47234:SF2">
    <property type="entry name" value="TONB-DEPENDENT RECEPTOR"/>
    <property type="match status" value="1"/>
</dbReference>
<evidence type="ECO:0000256" key="3">
    <source>
        <dbReference type="ARBA" id="ARBA00022452"/>
    </source>
</evidence>
<reference evidence="13 14" key="1">
    <citation type="submission" date="2020-03" db="EMBL/GenBank/DDBJ databases">
        <title>Genomic Encyclopedia of Type Strains, Phase IV (KMG-IV): sequencing the most valuable type-strain genomes for metagenomic binning, comparative biology and taxonomic classification.</title>
        <authorList>
            <person name="Goeker M."/>
        </authorList>
    </citation>
    <scope>NUCLEOTIDE SEQUENCE [LARGE SCALE GENOMIC DNA]</scope>
    <source>
        <strain evidence="13 14">DSM 4736</strain>
    </source>
</reference>
<evidence type="ECO:0000256" key="10">
    <source>
        <dbReference type="PROSITE-ProRule" id="PRU01360"/>
    </source>
</evidence>
<dbReference type="Gene3D" id="3.55.50.30">
    <property type="match status" value="1"/>
</dbReference>
<dbReference type="Pfam" id="PF00593">
    <property type="entry name" value="TonB_dep_Rec_b-barrel"/>
    <property type="match status" value="1"/>
</dbReference>
<protein>
    <submittedName>
        <fullName evidence="13">Outer membrane receptor protein involved in Fe transport</fullName>
    </submittedName>
</protein>
<dbReference type="Pfam" id="PF07660">
    <property type="entry name" value="STN"/>
    <property type="match status" value="1"/>
</dbReference>
<dbReference type="InterPro" id="IPR011662">
    <property type="entry name" value="Secretin/TonB_short_N"/>
</dbReference>
<keyword evidence="4" id="KW-0410">Iron transport</keyword>
<gene>
    <name evidence="13" type="ORF">GGQ87_002362</name>
</gene>
<keyword evidence="7 11" id="KW-0798">TonB box</keyword>
<dbReference type="GO" id="GO:0009279">
    <property type="term" value="C:cell outer membrane"/>
    <property type="evidence" value="ECO:0007669"/>
    <property type="project" value="UniProtKB-SubCell"/>
</dbReference>
<organism evidence="13 14">
    <name type="scientific">Brevundimonas alba</name>
    <dbReference type="NCBI Taxonomy" id="74314"/>
    <lineage>
        <taxon>Bacteria</taxon>
        <taxon>Pseudomonadati</taxon>
        <taxon>Pseudomonadota</taxon>
        <taxon>Alphaproteobacteria</taxon>
        <taxon>Caulobacterales</taxon>
        <taxon>Caulobacteraceae</taxon>
        <taxon>Brevundimonas</taxon>
    </lineage>
</organism>
<evidence type="ECO:0000256" key="4">
    <source>
        <dbReference type="ARBA" id="ARBA00022496"/>
    </source>
</evidence>
<dbReference type="InterPro" id="IPR036942">
    <property type="entry name" value="Beta-barrel_TonB_sf"/>
</dbReference>